<keyword evidence="2" id="KW-1185">Reference proteome</keyword>
<comment type="caution">
    <text evidence="1">The sequence shown here is derived from an EMBL/GenBank/DDBJ whole genome shotgun (WGS) entry which is preliminary data.</text>
</comment>
<keyword evidence="1" id="KW-0969">Cilium</keyword>
<organism evidence="1 2">
    <name type="scientific">Ideonella paludis</name>
    <dbReference type="NCBI Taxonomy" id="1233411"/>
    <lineage>
        <taxon>Bacteria</taxon>
        <taxon>Pseudomonadati</taxon>
        <taxon>Pseudomonadota</taxon>
        <taxon>Betaproteobacteria</taxon>
        <taxon>Burkholderiales</taxon>
        <taxon>Sphaerotilaceae</taxon>
        <taxon>Ideonella</taxon>
    </lineage>
</organism>
<protein>
    <submittedName>
        <fullName evidence="1">Flagellar biosynthesis protein</fullName>
    </submittedName>
</protein>
<name>A0ABS5DXT4_9BURK</name>
<dbReference type="EMBL" id="JAGQDG010000004">
    <property type="protein sequence ID" value="MBQ0935879.1"/>
    <property type="molecule type" value="Genomic_DNA"/>
</dbReference>
<evidence type="ECO:0000313" key="1">
    <source>
        <dbReference type="EMBL" id="MBQ0935879.1"/>
    </source>
</evidence>
<reference evidence="1 2" key="1">
    <citation type="submission" date="2021-04" db="EMBL/GenBank/DDBJ databases">
        <title>The genome sequence of type strain Ideonella paludis KCTC 32238.</title>
        <authorList>
            <person name="Liu Y."/>
        </authorList>
    </citation>
    <scope>NUCLEOTIDE SEQUENCE [LARGE SCALE GENOMIC DNA]</scope>
    <source>
        <strain evidence="1 2">KCTC 32238</strain>
    </source>
</reference>
<dbReference type="RefSeq" id="WP_210809200.1">
    <property type="nucleotide sequence ID" value="NZ_JAGQDG010000004.1"/>
</dbReference>
<gene>
    <name evidence="1" type="ORF">KAK11_11130</name>
</gene>
<proteinExistence type="predicted"/>
<keyword evidence="1" id="KW-0966">Cell projection</keyword>
<accession>A0ABS5DXT4</accession>
<dbReference type="Proteomes" id="UP000672097">
    <property type="component" value="Unassembled WGS sequence"/>
</dbReference>
<keyword evidence="1" id="KW-0282">Flagellum</keyword>
<evidence type="ECO:0000313" key="2">
    <source>
        <dbReference type="Proteomes" id="UP000672097"/>
    </source>
</evidence>
<sequence>MAQPIHSSNTPLWQGDQAAGLRKLFATPPAVVVPVVASAEIDCSGALLERINSAFTALGARTLVVDAADSSPAPAELADVHLPSCIEQLSGQVAYFAARGLPRRHVNTRGSSANWLAEVEAAAPGVDVIVLHAEARDLARMLVGREVHPVLLASLQPDSLTAAYAAMKLLAQRAGLMSFDVMVGHVGRPKRAQRIVERLASCSDAFLGALLRQTAVVDTVDTHFDTSELEMLAAAQLMPVALPAHELPAHRAPQQRMASLY</sequence>